<evidence type="ECO:0000313" key="1">
    <source>
        <dbReference type="EMBL" id="GEA51487.1"/>
    </source>
</evidence>
<proteinExistence type="predicted"/>
<evidence type="ECO:0008006" key="3">
    <source>
        <dbReference type="Google" id="ProtNLM"/>
    </source>
</evidence>
<dbReference type="Proteomes" id="UP000318717">
    <property type="component" value="Unassembled WGS sequence"/>
</dbReference>
<protein>
    <recommendedName>
        <fullName evidence="3">BIG2 domain-containing protein</fullName>
    </recommendedName>
</protein>
<dbReference type="PROSITE" id="PS51257">
    <property type="entry name" value="PROKAR_LIPOPROTEIN"/>
    <property type="match status" value="1"/>
</dbReference>
<organism evidence="1 2">
    <name type="scientific">Vibrio inusitatus NBRC 102082</name>
    <dbReference type="NCBI Taxonomy" id="1219070"/>
    <lineage>
        <taxon>Bacteria</taxon>
        <taxon>Pseudomonadati</taxon>
        <taxon>Pseudomonadota</taxon>
        <taxon>Gammaproteobacteria</taxon>
        <taxon>Vibrionales</taxon>
        <taxon>Vibrionaceae</taxon>
        <taxon>Vibrio</taxon>
    </lineage>
</organism>
<accession>A0A4Y3HWN8</accession>
<keyword evidence="2" id="KW-1185">Reference proteome</keyword>
<evidence type="ECO:0000313" key="2">
    <source>
        <dbReference type="Proteomes" id="UP000318717"/>
    </source>
</evidence>
<dbReference type="AlphaFoldDB" id="A0A4Y3HWN8"/>
<dbReference type="EMBL" id="BJLF01000010">
    <property type="protein sequence ID" value="GEA51487.1"/>
    <property type="molecule type" value="Genomic_DNA"/>
</dbReference>
<dbReference type="Gene3D" id="2.60.40.1080">
    <property type="match status" value="3"/>
</dbReference>
<sequence>MNKKFYLGLLAVSVLAGCKDSSSGGNDSSGGDGGDIGGGDKDIVRLEKVELNAPHGISAGHNRIYLPVGYPTQFQAIAHYSDTSEADVTDKAEWTTDDALELDSTLAGAVWAKESVLNNVRVSAIYEGESARNDVQAVDWEHDSFYIGGNQVVAKGIPAKLTANFSFPNSQAQTDLDVTQFVDWESSDANVAVVDNGTLTAFEAGNIEINAHFDSQTTNLYDSAEVLNVEVIELNGDVDLNLAIWAGLNPEKPEEGEDVLIVHDNIQTHLRANLTVSDQSGVVVPETNISGLVKWSTEGNCEVIAEGDNYFITADEASNDMYDCKVNATFEPAEAPESAQASLELTTLGQEHFRPLELKCNDTQSVKGDLTECPDSFVGELSLESVIPVAKANISSDIRVTGQATWASSNENVQVEQGKVTSDAAGQTATITAGLNGMEAEHNVTVGLPVDVEILIRTEFGKDDNNVLLPMIPVTLHAYYIGDDSEEVDVTAGATWTLTDNFNDDWKLNGNTIESLNNDYPTNITVSMEMEEFTAELPLDAQPLSVCLPSDDATSEFCVQVEDTADSEFTSSPNTNLATKAKVIGEGNAAGANFPGIQVRYNTGENDKNGSATSAWCAYLETIEFNGSTNGWKIPFTRNDFDVLDGLNEWPNGFAWTQTRTGTPQDGYVLHVNVTAAVNGPSDSRAKLFAVTNGAGAGSTNKNLVICQAN</sequence>
<gene>
    <name evidence="1" type="ORF">VIN01S_22910</name>
</gene>
<dbReference type="OrthoDB" id="6192638at2"/>
<dbReference type="RefSeq" id="WP_141345880.1">
    <property type="nucleotide sequence ID" value="NZ_BJLF01000010.1"/>
</dbReference>
<name>A0A4Y3HWN8_9VIBR</name>
<comment type="caution">
    <text evidence="1">The sequence shown here is derived from an EMBL/GenBank/DDBJ whole genome shotgun (WGS) entry which is preliminary data.</text>
</comment>
<reference evidence="1 2" key="1">
    <citation type="submission" date="2019-06" db="EMBL/GenBank/DDBJ databases">
        <title>Whole genome shotgun sequence of Vibrio inusitatus NBRC 102082.</title>
        <authorList>
            <person name="Hosoyama A."/>
            <person name="Uohara A."/>
            <person name="Ohji S."/>
            <person name="Ichikawa N."/>
        </authorList>
    </citation>
    <scope>NUCLEOTIDE SEQUENCE [LARGE SCALE GENOMIC DNA]</scope>
    <source>
        <strain evidence="1 2">NBRC 102082</strain>
    </source>
</reference>